<comment type="caution">
    <text evidence="3">The sequence shown here is derived from an EMBL/GenBank/DDBJ whole genome shotgun (WGS) entry which is preliminary data.</text>
</comment>
<dbReference type="Pfam" id="PF09250">
    <property type="entry name" value="Prim-Pol"/>
    <property type="match status" value="1"/>
</dbReference>
<reference evidence="3 4" key="1">
    <citation type="submission" date="2014-03" db="EMBL/GenBank/DDBJ databases">
        <title>The draft genome sequence of Thioclava dalianensis DLFJ1-1.</title>
        <authorList>
            <person name="Lai Q."/>
            <person name="Shao Z."/>
        </authorList>
    </citation>
    <scope>NUCLEOTIDE SEQUENCE [LARGE SCALE GENOMIC DNA]</scope>
    <source>
        <strain evidence="3 4">DLFJ1-1</strain>
    </source>
</reference>
<dbReference type="eggNOG" id="ENOG50340G2">
    <property type="taxonomic scope" value="Bacteria"/>
</dbReference>
<sequence>MGIYSHHAAEFADRGIPVFPVDTRAKRPAVKGWQQANTKKSRAWAISPKLGAAEGLGIVMGKPTGIVEVDVDAVGDSWLAMALDRFGETPITIKTASGKSKLWYRYNGEVRSVRPFEGEPIDILGGGFTIAPPSRRFDLGASYQFLSGNLDDIANLPTIPPKALIGGSRRLAETVKQGERNDSLWRWCMAEARLCDDVDALVDAAATWAGSFLEQLSAKEIERCALSAWSYESTGRNYLGHKRPQINTGDVVMDDLIDQPEAYALYMLLRRWHSNRPSFAIAPRAMSEHKNPPWPRGKIALARDVLIERGFIEQLREPDKRLRKSGVYKLSARLPGSRHNHNTPSPPYLEGL</sequence>
<evidence type="ECO:0000259" key="2">
    <source>
        <dbReference type="SMART" id="SM00943"/>
    </source>
</evidence>
<accession>A0A074THN3</accession>
<feature type="domain" description="DNA primase/polymerase bifunctional N-terminal" evidence="2">
    <location>
        <begin position="8"/>
        <end position="163"/>
    </location>
</feature>
<dbReference type="RefSeq" id="WP_038068414.1">
    <property type="nucleotide sequence ID" value="NZ_FOVB01000017.1"/>
</dbReference>
<dbReference type="AlphaFoldDB" id="A0A074THN3"/>
<evidence type="ECO:0000313" key="3">
    <source>
        <dbReference type="EMBL" id="KEP68548.1"/>
    </source>
</evidence>
<dbReference type="SMART" id="SM00943">
    <property type="entry name" value="Prim-Pol"/>
    <property type="match status" value="1"/>
</dbReference>
<keyword evidence="4" id="KW-1185">Reference proteome</keyword>
<proteinExistence type="predicted"/>
<dbReference type="STRING" id="1185766.SAMN05216224_1174"/>
<evidence type="ECO:0000313" key="4">
    <source>
        <dbReference type="Proteomes" id="UP000027725"/>
    </source>
</evidence>
<dbReference type="InterPro" id="IPR015330">
    <property type="entry name" value="DNA_primase/pol_bifunc_N"/>
</dbReference>
<dbReference type="SUPFAM" id="SSF56747">
    <property type="entry name" value="Prim-pol domain"/>
    <property type="match status" value="1"/>
</dbReference>
<gene>
    <name evidence="3" type="ORF">DL1_11465</name>
</gene>
<dbReference type="Pfam" id="PF08708">
    <property type="entry name" value="PriCT_1"/>
    <property type="match status" value="1"/>
</dbReference>
<dbReference type="InterPro" id="IPR014820">
    <property type="entry name" value="PriCT_1"/>
</dbReference>
<dbReference type="EMBL" id="JHEH01000030">
    <property type="protein sequence ID" value="KEP68548.1"/>
    <property type="molecule type" value="Genomic_DNA"/>
</dbReference>
<name>A0A074THN3_9RHOB</name>
<evidence type="ECO:0000256" key="1">
    <source>
        <dbReference type="SAM" id="MobiDB-lite"/>
    </source>
</evidence>
<dbReference type="Proteomes" id="UP000027725">
    <property type="component" value="Unassembled WGS sequence"/>
</dbReference>
<feature type="region of interest" description="Disordered" evidence="1">
    <location>
        <begin position="333"/>
        <end position="352"/>
    </location>
</feature>
<protein>
    <recommendedName>
        <fullName evidence="2">DNA primase/polymerase bifunctional N-terminal domain-containing protein</fullName>
    </recommendedName>
</protein>
<organism evidence="3 4">
    <name type="scientific">Thioclava dalianensis</name>
    <dbReference type="NCBI Taxonomy" id="1185766"/>
    <lineage>
        <taxon>Bacteria</taxon>
        <taxon>Pseudomonadati</taxon>
        <taxon>Pseudomonadota</taxon>
        <taxon>Alphaproteobacteria</taxon>
        <taxon>Rhodobacterales</taxon>
        <taxon>Paracoccaceae</taxon>
        <taxon>Thioclava</taxon>
    </lineage>
</organism>